<dbReference type="SMART" id="SM00388">
    <property type="entry name" value="HisKA"/>
    <property type="match status" value="1"/>
</dbReference>
<dbReference type="Pfam" id="PF00989">
    <property type="entry name" value="PAS"/>
    <property type="match status" value="1"/>
</dbReference>
<evidence type="ECO:0000256" key="4">
    <source>
        <dbReference type="ARBA" id="ARBA00022679"/>
    </source>
</evidence>
<dbReference type="Pfam" id="PF00072">
    <property type="entry name" value="Response_reg"/>
    <property type="match status" value="1"/>
</dbReference>
<protein>
    <recommendedName>
        <fullName evidence="2">histidine kinase</fullName>
        <ecNumber evidence="2">2.7.13.3</ecNumber>
    </recommendedName>
</protein>
<evidence type="ECO:0000259" key="7">
    <source>
        <dbReference type="PROSITE" id="PS50109"/>
    </source>
</evidence>
<dbReference type="Gene3D" id="3.40.50.2300">
    <property type="match status" value="1"/>
</dbReference>
<dbReference type="InterPro" id="IPR000014">
    <property type="entry name" value="PAS"/>
</dbReference>
<dbReference type="Pfam" id="PF02518">
    <property type="entry name" value="HATPase_c"/>
    <property type="match status" value="1"/>
</dbReference>
<keyword evidence="3 6" id="KW-0597">Phosphoprotein</keyword>
<dbReference type="SUPFAM" id="SSF47384">
    <property type="entry name" value="Homodimeric domain of signal transducing histidine kinase"/>
    <property type="match status" value="1"/>
</dbReference>
<accession>A0A5B0L5G7</accession>
<dbReference type="InterPro" id="IPR004358">
    <property type="entry name" value="Sig_transdc_His_kin-like_C"/>
</dbReference>
<dbReference type="InterPro" id="IPR000700">
    <property type="entry name" value="PAS-assoc_C"/>
</dbReference>
<keyword evidence="5 11" id="KW-0418">Kinase</keyword>
<dbReference type="EMBL" id="CP007793">
    <property type="protein sequence ID" value="AIB11255.1"/>
    <property type="molecule type" value="Genomic_DNA"/>
</dbReference>
<dbReference type="CDD" id="cd00156">
    <property type="entry name" value="REC"/>
    <property type="match status" value="1"/>
</dbReference>
<dbReference type="PANTHER" id="PTHR43047:SF9">
    <property type="entry name" value="HISTIDINE KINASE"/>
    <property type="match status" value="1"/>
</dbReference>
<dbReference type="SMART" id="SM00448">
    <property type="entry name" value="REC"/>
    <property type="match status" value="1"/>
</dbReference>
<dbReference type="GO" id="GO:0006355">
    <property type="term" value="P:regulation of DNA-templated transcription"/>
    <property type="evidence" value="ECO:0007669"/>
    <property type="project" value="InterPro"/>
</dbReference>
<dbReference type="InterPro" id="IPR003661">
    <property type="entry name" value="HisK_dim/P_dom"/>
</dbReference>
<evidence type="ECO:0000256" key="2">
    <source>
        <dbReference type="ARBA" id="ARBA00012438"/>
    </source>
</evidence>
<evidence type="ECO:0000256" key="1">
    <source>
        <dbReference type="ARBA" id="ARBA00000085"/>
    </source>
</evidence>
<dbReference type="InterPro" id="IPR036890">
    <property type="entry name" value="HATPase_C_sf"/>
</dbReference>
<dbReference type="PANTHER" id="PTHR43047">
    <property type="entry name" value="TWO-COMPONENT HISTIDINE PROTEIN KINASE"/>
    <property type="match status" value="1"/>
</dbReference>
<dbReference type="Gene3D" id="3.30.450.20">
    <property type="entry name" value="PAS domain"/>
    <property type="match status" value="3"/>
</dbReference>
<dbReference type="CDD" id="cd00130">
    <property type="entry name" value="PAS"/>
    <property type="match status" value="2"/>
</dbReference>
<dbReference type="EC" id="2.7.13.3" evidence="2"/>
<keyword evidence="4" id="KW-0808">Transferase</keyword>
<dbReference type="SUPFAM" id="SSF52172">
    <property type="entry name" value="CheY-like"/>
    <property type="match status" value="1"/>
</dbReference>
<dbReference type="GO" id="GO:0000155">
    <property type="term" value="F:phosphorelay sensor kinase activity"/>
    <property type="evidence" value="ECO:0007669"/>
    <property type="project" value="InterPro"/>
</dbReference>
<dbReference type="Proteomes" id="UP000027186">
    <property type="component" value="Chromosome"/>
</dbReference>
<dbReference type="PROSITE" id="PS50110">
    <property type="entry name" value="RESPONSE_REGULATORY"/>
    <property type="match status" value="1"/>
</dbReference>
<dbReference type="Pfam" id="PF00512">
    <property type="entry name" value="HisKA"/>
    <property type="match status" value="1"/>
</dbReference>
<dbReference type="PRINTS" id="PR00344">
    <property type="entry name" value="BCTRLSENSOR"/>
</dbReference>
<dbReference type="NCBIfam" id="TIGR00229">
    <property type="entry name" value="sensory_box"/>
    <property type="match status" value="2"/>
</dbReference>
<evidence type="ECO:0000259" key="9">
    <source>
        <dbReference type="PROSITE" id="PS50112"/>
    </source>
</evidence>
<dbReference type="InterPro" id="IPR005467">
    <property type="entry name" value="His_kinase_dom"/>
</dbReference>
<dbReference type="SMART" id="SM00091">
    <property type="entry name" value="PAS"/>
    <property type="match status" value="3"/>
</dbReference>
<dbReference type="SUPFAM" id="SSF55785">
    <property type="entry name" value="PYP-like sensor domain (PAS domain)"/>
    <property type="match status" value="3"/>
</dbReference>
<evidence type="ECO:0000313" key="11">
    <source>
        <dbReference type="EMBL" id="AIB11255.1"/>
    </source>
</evidence>
<evidence type="ECO:0000313" key="14">
    <source>
        <dbReference type="Proteomes" id="UP000325333"/>
    </source>
</evidence>
<evidence type="ECO:0000259" key="8">
    <source>
        <dbReference type="PROSITE" id="PS50110"/>
    </source>
</evidence>
<feature type="domain" description="PAC" evidence="10">
    <location>
        <begin position="273"/>
        <end position="324"/>
    </location>
</feature>
<dbReference type="InterPro" id="IPR035965">
    <property type="entry name" value="PAS-like_dom_sf"/>
</dbReference>
<dbReference type="CDD" id="cd16922">
    <property type="entry name" value="HATPase_EvgS-ArcB-TorS-like"/>
    <property type="match status" value="1"/>
</dbReference>
<dbReference type="InterPro" id="IPR036097">
    <property type="entry name" value="HisK_dim/P_sf"/>
</dbReference>
<name>A0A060DEX7_9PROT</name>
<dbReference type="InterPro" id="IPR003594">
    <property type="entry name" value="HATPase_dom"/>
</dbReference>
<dbReference type="PROSITE" id="PS50113">
    <property type="entry name" value="PAC"/>
    <property type="match status" value="1"/>
</dbReference>
<dbReference type="Gene3D" id="1.10.287.130">
    <property type="match status" value="1"/>
</dbReference>
<dbReference type="FunFam" id="3.30.565.10:FF:000049">
    <property type="entry name" value="Two-component sensor histidine kinase"/>
    <property type="match status" value="1"/>
</dbReference>
<dbReference type="GO" id="GO:0005886">
    <property type="term" value="C:plasma membrane"/>
    <property type="evidence" value="ECO:0007669"/>
    <property type="project" value="TreeGrafter"/>
</dbReference>
<dbReference type="InterPro" id="IPR013767">
    <property type="entry name" value="PAS_fold"/>
</dbReference>
<dbReference type="AlphaFoldDB" id="A0A060DEX7"/>
<organism evidence="11 13">
    <name type="scientific">Azospirillum argentinense</name>
    <dbReference type="NCBI Taxonomy" id="2970906"/>
    <lineage>
        <taxon>Bacteria</taxon>
        <taxon>Pseudomonadati</taxon>
        <taxon>Pseudomonadota</taxon>
        <taxon>Alphaproteobacteria</taxon>
        <taxon>Rhodospirillales</taxon>
        <taxon>Azospirillaceae</taxon>
        <taxon>Azospirillum</taxon>
    </lineage>
</organism>
<proteinExistence type="predicted"/>
<evidence type="ECO:0000313" key="12">
    <source>
        <dbReference type="EMBL" id="KAA1058554.1"/>
    </source>
</evidence>
<dbReference type="Gene3D" id="3.30.565.10">
    <property type="entry name" value="Histidine kinase-like ATPase, C-terminal domain"/>
    <property type="match status" value="1"/>
</dbReference>
<dbReference type="PROSITE" id="PS50109">
    <property type="entry name" value="HIS_KIN"/>
    <property type="match status" value="1"/>
</dbReference>
<feature type="modified residue" description="4-aspartylphosphate" evidence="6">
    <location>
        <position position="772"/>
    </location>
</feature>
<dbReference type="PROSITE" id="PS50112">
    <property type="entry name" value="PAS"/>
    <property type="match status" value="1"/>
</dbReference>
<comment type="catalytic activity">
    <reaction evidence="1">
        <text>ATP + protein L-histidine = ADP + protein N-phospho-L-histidine.</text>
        <dbReference type="EC" id="2.7.13.3"/>
    </reaction>
</comment>
<dbReference type="KEGG" id="abq:ABAZ39_04335"/>
<reference evidence="11 13" key="1">
    <citation type="journal article" date="2014" name="Genome Announc.">
        <title>Complete Genome Sequence of the Model Rhizosphere Strain Azospirillum brasilense Az39, Successfully Applied in Agriculture.</title>
        <authorList>
            <person name="Rivera D."/>
            <person name="Revale S."/>
            <person name="Molina R."/>
            <person name="Gualpa J."/>
            <person name="Puente M."/>
            <person name="Maroniche G."/>
            <person name="Paris G."/>
            <person name="Baker D."/>
            <person name="Clavijo B."/>
            <person name="McLay K."/>
            <person name="Spaepen S."/>
            <person name="Perticari A."/>
            <person name="Vazquez M."/>
            <person name="Wisniewski-Dye F."/>
            <person name="Watkins C."/>
            <person name="Martinez-Abarca F."/>
            <person name="Vanderleyden J."/>
            <person name="Cassan F."/>
        </authorList>
    </citation>
    <scope>NUCLEOTIDE SEQUENCE [LARGE SCALE GENOMIC DNA]</scope>
    <source>
        <strain evidence="11 13">Az39</strain>
    </source>
</reference>
<dbReference type="SUPFAM" id="SSF55874">
    <property type="entry name" value="ATPase domain of HSP90 chaperone/DNA topoisomerase II/histidine kinase"/>
    <property type="match status" value="1"/>
</dbReference>
<feature type="domain" description="Response regulatory" evidence="8">
    <location>
        <begin position="722"/>
        <end position="838"/>
    </location>
</feature>
<dbReference type="EMBL" id="VEWN01000001">
    <property type="protein sequence ID" value="KAA1058554.1"/>
    <property type="molecule type" value="Genomic_DNA"/>
</dbReference>
<gene>
    <name evidence="11" type="ORF">ABAZ39_04335</name>
    <name evidence="12" type="ORF">FH063_000754</name>
</gene>
<feature type="domain" description="PAS" evidence="9">
    <location>
        <begin position="199"/>
        <end position="269"/>
    </location>
</feature>
<dbReference type="GO" id="GO:0009927">
    <property type="term" value="F:histidine phosphotransfer kinase activity"/>
    <property type="evidence" value="ECO:0007669"/>
    <property type="project" value="TreeGrafter"/>
</dbReference>
<evidence type="ECO:0000256" key="6">
    <source>
        <dbReference type="PROSITE-ProRule" id="PRU00169"/>
    </source>
</evidence>
<evidence type="ECO:0000256" key="5">
    <source>
        <dbReference type="ARBA" id="ARBA00022777"/>
    </source>
</evidence>
<dbReference type="OrthoDB" id="7267626at2"/>
<evidence type="ECO:0000313" key="13">
    <source>
        <dbReference type="Proteomes" id="UP000027186"/>
    </source>
</evidence>
<sequence length="848" mass="91239">MNGFRNERLRKRAEQALNSGGFEGAEVSATTLKEVLHELYVHQAELEIQNEELRTAQQALEASRIQYLQLFQSVPLACFTINAAGIICEANVAAERQFGLPLRRLKGRPLTLMVESLDHGRLFTALARLRDSGQWTRQEYAFVGAHSAIDGLTDARVVELEPGPDGVDKGDVLLTITDVTERNAWVSELQEARDEAERTRAAYHHILQAVADGICGLDARGAVTFVNAAAQSMTGFGASELVGRSFTALIGGDAEEEGRRALTLSLADGLVRQVTDGRLRRQGTDDFVAELTVSPILQNGAITGAVVAFRDVTARRAAEQALAESERRHRTLVQSLSEGLVMRSTDGTVMVANAMAERLMSGPTGVLLDPLARPLESRKPGDRTGRAARRRFIGADGARLTGLPPTAKAVDSGKPVVEQIVGIAEGDEAAAPTRWLRVSSHPVPGADGRPEAVVSSVTDISAIKSMERDLNVALDAKERFMAAASHDLRQPAQALTLLSGLLLKEPIPEDARRIATQLRDTVASLGGLLDCLLDISKLEAGLVTPHSAPVEVGTIMERLHGEFRAVAASSGLTLRTVPVRLGVCTDGGLLERVLRNLLTNAIRYTRQGRILFGARRRGGALRFEVWDTGIGIPENQIDRIFQDFYQIGNAARDRREGLGMGLSIARRLVHMLGGTIEVTSTPGKGSCFAVTLPSGAILDERHCGDSSDDSAAGSGEADGDASVLLVEDDAVIRMALALMLEGWGYRVTEAGSVAEALELVDGALVPDLVLTDYRLPDGDTGLMLMDTLRRRFGPDLPGVLLTGDTSSDRLREAAGAQCALLHKPIQPDDLRRTVRASLEHRDVETEAT</sequence>
<dbReference type="InterPro" id="IPR001789">
    <property type="entry name" value="Sig_transdc_resp-reg_receiver"/>
</dbReference>
<evidence type="ECO:0000259" key="10">
    <source>
        <dbReference type="PROSITE" id="PS50113"/>
    </source>
</evidence>
<reference evidence="12 14" key="2">
    <citation type="submission" date="2019-07" db="EMBL/GenBank/DDBJ databases">
        <title>Genome sequencing of the stress-tolerant strain Azospirillum brasilense Az19.</title>
        <authorList>
            <person name="Maroniche G.A."/>
            <person name="Garcia J.E."/>
            <person name="Pagnussat L."/>
            <person name="Amenta M."/>
            <person name="Creus C.M."/>
        </authorList>
    </citation>
    <scope>NUCLEOTIDE SEQUENCE [LARGE SCALE GENOMIC DNA]</scope>
    <source>
        <strain evidence="12 14">Az19</strain>
    </source>
</reference>
<dbReference type="InterPro" id="IPR011006">
    <property type="entry name" value="CheY-like_superfamily"/>
</dbReference>
<accession>A0A060DEX7</accession>
<dbReference type="Proteomes" id="UP000325333">
    <property type="component" value="Unassembled WGS sequence"/>
</dbReference>
<dbReference type="SMART" id="SM00387">
    <property type="entry name" value="HATPase_c"/>
    <property type="match status" value="1"/>
</dbReference>
<feature type="domain" description="Histidine kinase" evidence="7">
    <location>
        <begin position="483"/>
        <end position="696"/>
    </location>
</feature>
<evidence type="ECO:0000256" key="3">
    <source>
        <dbReference type="ARBA" id="ARBA00022553"/>
    </source>
</evidence>
<dbReference type="RefSeq" id="WP_038527015.1">
    <property type="nucleotide sequence ID" value="NZ_CP007793.1"/>
</dbReference>